<name>A0A9W8JK16_9AGAR</name>
<keyword evidence="2" id="KW-1185">Reference proteome</keyword>
<dbReference type="Proteomes" id="UP001140091">
    <property type="component" value="Unassembled WGS sequence"/>
</dbReference>
<protein>
    <submittedName>
        <fullName evidence="1">Uncharacterized protein</fullName>
    </submittedName>
</protein>
<evidence type="ECO:0000313" key="1">
    <source>
        <dbReference type="EMBL" id="KAJ2936166.1"/>
    </source>
</evidence>
<evidence type="ECO:0000313" key="2">
    <source>
        <dbReference type="Proteomes" id="UP001140091"/>
    </source>
</evidence>
<sequence>MAYGHRPPNEDARLGKTGAYMHLYCKHSKSGFVVLFNMLLDSHQHPTAIKAYEMAIKIQQLKSESDYYCHLFQNSALGAIMDFTSHTLVYSYCPVVASFLVGDNKIVNHQLELVKQPLGQLTIAVASIEEFGHWASVNRIFQNPALITLLNSKIGYTCDFMNFVQREGTQSEKDDIRWLNKAVKVWVTMAIKPFQQDIASDLGSVVQPS</sequence>
<feature type="non-terminal residue" evidence="1">
    <location>
        <position position="1"/>
    </location>
</feature>
<proteinExistence type="predicted"/>
<dbReference type="AlphaFoldDB" id="A0A9W8JK16"/>
<accession>A0A9W8JK16</accession>
<dbReference type="EMBL" id="JANBPK010000159">
    <property type="protein sequence ID" value="KAJ2936166.1"/>
    <property type="molecule type" value="Genomic_DNA"/>
</dbReference>
<dbReference type="OrthoDB" id="10034042at2759"/>
<reference evidence="1" key="1">
    <citation type="submission" date="2022-06" db="EMBL/GenBank/DDBJ databases">
        <title>Genome Sequence of Candolleomyces eurysporus.</title>
        <authorList>
            <person name="Buettner E."/>
        </authorList>
    </citation>
    <scope>NUCLEOTIDE SEQUENCE</scope>
    <source>
        <strain evidence="1">VTCC 930004</strain>
    </source>
</reference>
<organism evidence="1 2">
    <name type="scientific">Candolleomyces eurysporus</name>
    <dbReference type="NCBI Taxonomy" id="2828524"/>
    <lineage>
        <taxon>Eukaryota</taxon>
        <taxon>Fungi</taxon>
        <taxon>Dikarya</taxon>
        <taxon>Basidiomycota</taxon>
        <taxon>Agaricomycotina</taxon>
        <taxon>Agaricomycetes</taxon>
        <taxon>Agaricomycetidae</taxon>
        <taxon>Agaricales</taxon>
        <taxon>Agaricineae</taxon>
        <taxon>Psathyrellaceae</taxon>
        <taxon>Candolleomyces</taxon>
    </lineage>
</organism>
<gene>
    <name evidence="1" type="ORF">H1R20_g938</name>
</gene>
<comment type="caution">
    <text evidence="1">The sequence shown here is derived from an EMBL/GenBank/DDBJ whole genome shotgun (WGS) entry which is preliminary data.</text>
</comment>